<evidence type="ECO:0000256" key="1">
    <source>
        <dbReference type="ARBA" id="ARBA00022737"/>
    </source>
</evidence>
<proteinExistence type="predicted"/>
<keyword evidence="2" id="KW-0040">ANK repeat</keyword>
<dbReference type="Gene3D" id="1.25.40.20">
    <property type="entry name" value="Ankyrin repeat-containing domain"/>
    <property type="match status" value="2"/>
</dbReference>
<dbReference type="GeneID" id="36555506"/>
<keyword evidence="4" id="KW-1185">Reference proteome</keyword>
<evidence type="ECO:0000256" key="2">
    <source>
        <dbReference type="ARBA" id="ARBA00023043"/>
    </source>
</evidence>
<dbReference type="EMBL" id="MSFO01000006">
    <property type="protein sequence ID" value="PLB46597.1"/>
    <property type="molecule type" value="Genomic_DNA"/>
</dbReference>
<accession>A0A2I2G143</accession>
<dbReference type="STRING" id="1392250.A0A2I2G143"/>
<evidence type="ECO:0000313" key="3">
    <source>
        <dbReference type="EMBL" id="PLB46597.1"/>
    </source>
</evidence>
<keyword evidence="1" id="KW-0677">Repeat</keyword>
<sequence>MTLDYQSFADAFFEACDAGDLQKTQEGLKSGRLTAEDLEEGLTSATEMAYSDLVAAFFNAGARVTPKTMHALPGYPGVEQKASVIRHYLDHGLDPNGTCRSDSPLLVYVSDFWAEYREIVTDSRNSEIEDPGCARELILAGADPNRAGRRGLTPLTRAIGSRKGTSLAEMLLAHGARLEPELLFTAVDSRMPLGELMTKFLLEKGLDPNMTSAEWGNPLHCAIYSAKPGAVEALLDAGADPTGKSAHPEYRGRSPLQMAQGIIFPERRQAILSLLESRGVGIGGGGDE</sequence>
<comment type="caution">
    <text evidence="3">The sequence shown here is derived from an EMBL/GenBank/DDBJ whole genome shotgun (WGS) entry which is preliminary data.</text>
</comment>
<name>A0A2I2G143_9EURO</name>
<dbReference type="AlphaFoldDB" id="A0A2I2G143"/>
<organism evidence="3 4">
    <name type="scientific">Aspergillus steynii IBT 23096</name>
    <dbReference type="NCBI Taxonomy" id="1392250"/>
    <lineage>
        <taxon>Eukaryota</taxon>
        <taxon>Fungi</taxon>
        <taxon>Dikarya</taxon>
        <taxon>Ascomycota</taxon>
        <taxon>Pezizomycotina</taxon>
        <taxon>Eurotiomycetes</taxon>
        <taxon>Eurotiomycetidae</taxon>
        <taxon>Eurotiales</taxon>
        <taxon>Aspergillaceae</taxon>
        <taxon>Aspergillus</taxon>
        <taxon>Aspergillus subgen. Circumdati</taxon>
    </lineage>
</organism>
<dbReference type="InterPro" id="IPR050745">
    <property type="entry name" value="Multifunctional_regulatory"/>
</dbReference>
<dbReference type="RefSeq" id="XP_024701899.1">
    <property type="nucleotide sequence ID" value="XM_024847807.1"/>
</dbReference>
<dbReference type="InterPro" id="IPR002110">
    <property type="entry name" value="Ankyrin_rpt"/>
</dbReference>
<dbReference type="SMART" id="SM00248">
    <property type="entry name" value="ANK"/>
    <property type="match status" value="3"/>
</dbReference>
<dbReference type="Pfam" id="PF13637">
    <property type="entry name" value="Ank_4"/>
    <property type="match status" value="1"/>
</dbReference>
<evidence type="ECO:0000313" key="4">
    <source>
        <dbReference type="Proteomes" id="UP000234275"/>
    </source>
</evidence>
<dbReference type="Proteomes" id="UP000234275">
    <property type="component" value="Unassembled WGS sequence"/>
</dbReference>
<gene>
    <name evidence="3" type="ORF">P170DRAFT_427904</name>
</gene>
<dbReference type="VEuPathDB" id="FungiDB:P170DRAFT_427904"/>
<dbReference type="InterPro" id="IPR036770">
    <property type="entry name" value="Ankyrin_rpt-contain_sf"/>
</dbReference>
<dbReference type="OrthoDB" id="341259at2759"/>
<dbReference type="PANTHER" id="PTHR24189:SF50">
    <property type="entry name" value="ANKYRIN REPEAT AND SOCS BOX PROTEIN 2"/>
    <property type="match status" value="1"/>
</dbReference>
<reference evidence="3 4" key="1">
    <citation type="submission" date="2016-12" db="EMBL/GenBank/DDBJ databases">
        <title>The genomes of Aspergillus section Nigri reveals drivers in fungal speciation.</title>
        <authorList>
            <consortium name="DOE Joint Genome Institute"/>
            <person name="Vesth T.C."/>
            <person name="Nybo J."/>
            <person name="Theobald S."/>
            <person name="Brandl J."/>
            <person name="Frisvad J.C."/>
            <person name="Nielsen K.F."/>
            <person name="Lyhne E.K."/>
            <person name="Kogle M.E."/>
            <person name="Kuo A."/>
            <person name="Riley R."/>
            <person name="Clum A."/>
            <person name="Nolan M."/>
            <person name="Lipzen A."/>
            <person name="Salamov A."/>
            <person name="Henrissat B."/>
            <person name="Wiebenga A."/>
            <person name="De Vries R.P."/>
            <person name="Grigoriev I.V."/>
            <person name="Mortensen U.H."/>
            <person name="Andersen M.R."/>
            <person name="Baker S.E."/>
        </authorList>
    </citation>
    <scope>NUCLEOTIDE SEQUENCE [LARGE SCALE GENOMIC DNA]</scope>
    <source>
        <strain evidence="3 4">IBT 23096</strain>
    </source>
</reference>
<dbReference type="SUPFAM" id="SSF48403">
    <property type="entry name" value="Ankyrin repeat"/>
    <property type="match status" value="1"/>
</dbReference>
<protein>
    <submittedName>
        <fullName evidence="3">Ankyrin</fullName>
    </submittedName>
</protein>
<dbReference type="PANTHER" id="PTHR24189">
    <property type="entry name" value="MYOTROPHIN"/>
    <property type="match status" value="1"/>
</dbReference>